<comment type="caution">
    <text evidence="2">The sequence shown here is derived from an EMBL/GenBank/DDBJ whole genome shotgun (WGS) entry which is preliminary data.</text>
</comment>
<proteinExistence type="predicted"/>
<keyword evidence="1" id="KW-0812">Transmembrane</keyword>
<feature type="transmembrane region" description="Helical" evidence="1">
    <location>
        <begin position="48"/>
        <end position="69"/>
    </location>
</feature>
<evidence type="ECO:0000256" key="1">
    <source>
        <dbReference type="SAM" id="Phobius"/>
    </source>
</evidence>
<organism evidence="2 3">
    <name type="scientific">Kipferlia bialata</name>
    <dbReference type="NCBI Taxonomy" id="797122"/>
    <lineage>
        <taxon>Eukaryota</taxon>
        <taxon>Metamonada</taxon>
        <taxon>Carpediemonas-like organisms</taxon>
        <taxon>Kipferlia</taxon>
    </lineage>
</organism>
<accession>A0A9K3GQA1</accession>
<evidence type="ECO:0000313" key="3">
    <source>
        <dbReference type="Proteomes" id="UP000265618"/>
    </source>
</evidence>
<protein>
    <submittedName>
        <fullName evidence="2">Uncharacterized protein</fullName>
    </submittedName>
</protein>
<feature type="non-terminal residue" evidence="2">
    <location>
        <position position="1"/>
    </location>
</feature>
<keyword evidence="1" id="KW-1133">Transmembrane helix</keyword>
<keyword evidence="3" id="KW-1185">Reference proteome</keyword>
<gene>
    <name evidence="2" type="ORF">KIPB_015530</name>
</gene>
<feature type="non-terminal residue" evidence="2">
    <location>
        <position position="79"/>
    </location>
</feature>
<name>A0A9K3GQA1_9EUKA</name>
<sequence length="79" mass="8644">HTHWSRPAFVSLSCVSLGTIATYACDLYYVSVALPSFWGWVTPIKTMLYALVSLGGTALCTVPLCNLFVQAFRGIVTTR</sequence>
<dbReference type="Proteomes" id="UP000265618">
    <property type="component" value="Unassembled WGS sequence"/>
</dbReference>
<dbReference type="EMBL" id="BDIP01008772">
    <property type="protein sequence ID" value="GIQ92009.1"/>
    <property type="molecule type" value="Genomic_DNA"/>
</dbReference>
<reference evidence="2 3" key="1">
    <citation type="journal article" date="2018" name="PLoS ONE">
        <title>The draft genome of Kipferlia bialata reveals reductive genome evolution in fornicate parasites.</title>
        <authorList>
            <person name="Tanifuji G."/>
            <person name="Takabayashi S."/>
            <person name="Kume K."/>
            <person name="Takagi M."/>
            <person name="Nakayama T."/>
            <person name="Kamikawa R."/>
            <person name="Inagaki Y."/>
            <person name="Hashimoto T."/>
        </authorList>
    </citation>
    <scope>NUCLEOTIDE SEQUENCE [LARGE SCALE GENOMIC DNA]</scope>
    <source>
        <strain evidence="2">NY0173</strain>
    </source>
</reference>
<keyword evidence="1" id="KW-0472">Membrane</keyword>
<evidence type="ECO:0000313" key="2">
    <source>
        <dbReference type="EMBL" id="GIQ92009.1"/>
    </source>
</evidence>
<dbReference type="AlphaFoldDB" id="A0A9K3GQA1"/>